<sequence>MKKTQTIVLNESKIVVGRILPGVDLMEGIHQMCKENNIQFGVVGAVLGSLSSGCIVYAIPDEDNSMEIRYSEPTHFNGPLELLCCQGIVGKDEDGKFQIHLHGLMGDKNLRIIGGHFIPNENKILATAEVMIQAVEEAEFIRKYDKETGFSLFHFIQK</sequence>
<reference evidence="2 3" key="1">
    <citation type="submission" date="2021-06" db="EMBL/GenBank/DDBJ databases">
        <authorList>
            <person name="Sun Q."/>
            <person name="Li D."/>
        </authorList>
    </citation>
    <scope>NUCLEOTIDE SEQUENCE [LARGE SCALE GENOMIC DNA]</scope>
    <source>
        <strain evidence="2 3">MSJ-5</strain>
    </source>
</reference>
<dbReference type="InterPro" id="IPR005175">
    <property type="entry name" value="PPC_dom"/>
</dbReference>
<protein>
    <submittedName>
        <fullName evidence="2">DNA-binding protein</fullName>
    </submittedName>
</protein>
<proteinExistence type="predicted"/>
<dbReference type="EMBL" id="JAHLQK010000009">
    <property type="protein sequence ID" value="MBU5678191.1"/>
    <property type="molecule type" value="Genomic_DNA"/>
</dbReference>
<dbReference type="CDD" id="cd11378">
    <property type="entry name" value="DUF296"/>
    <property type="match status" value="1"/>
</dbReference>
<accession>A0ABS6G7T9</accession>
<evidence type="ECO:0000259" key="1">
    <source>
        <dbReference type="PROSITE" id="PS51742"/>
    </source>
</evidence>
<dbReference type="Proteomes" id="UP000779508">
    <property type="component" value="Unassembled WGS sequence"/>
</dbReference>
<feature type="domain" description="PPC" evidence="1">
    <location>
        <begin position="9"/>
        <end position="156"/>
    </location>
</feature>
<dbReference type="Pfam" id="PF03479">
    <property type="entry name" value="PCC"/>
    <property type="match status" value="1"/>
</dbReference>
<dbReference type="PROSITE" id="PS51742">
    <property type="entry name" value="PPC"/>
    <property type="match status" value="1"/>
</dbReference>
<gene>
    <name evidence="2" type="ORF">KQI88_17415</name>
</gene>
<keyword evidence="2" id="KW-0238">DNA-binding</keyword>
<dbReference type="GO" id="GO:0003677">
    <property type="term" value="F:DNA binding"/>
    <property type="evidence" value="ECO:0007669"/>
    <property type="project" value="UniProtKB-KW"/>
</dbReference>
<keyword evidence="3" id="KW-1185">Reference proteome</keyword>
<dbReference type="RefSeq" id="WP_216419552.1">
    <property type="nucleotide sequence ID" value="NZ_JAHLQK010000009.1"/>
</dbReference>
<name>A0ABS6G7T9_9FIRM</name>
<evidence type="ECO:0000313" key="3">
    <source>
        <dbReference type="Proteomes" id="UP000779508"/>
    </source>
</evidence>
<dbReference type="PANTHER" id="PTHR34988:SF1">
    <property type="entry name" value="DNA-BINDING PROTEIN"/>
    <property type="match status" value="1"/>
</dbReference>
<dbReference type="PANTHER" id="PTHR34988">
    <property type="entry name" value="PROTEIN, PUTATIVE-RELATED"/>
    <property type="match status" value="1"/>
</dbReference>
<comment type="caution">
    <text evidence="2">The sequence shown here is derived from an EMBL/GenBank/DDBJ whole genome shotgun (WGS) entry which is preliminary data.</text>
</comment>
<evidence type="ECO:0000313" key="2">
    <source>
        <dbReference type="EMBL" id="MBU5678191.1"/>
    </source>
</evidence>
<organism evidence="2 3">
    <name type="scientific">Alkaliphilus flagellatus</name>
    <dbReference type="NCBI Taxonomy" id="2841507"/>
    <lineage>
        <taxon>Bacteria</taxon>
        <taxon>Bacillati</taxon>
        <taxon>Bacillota</taxon>
        <taxon>Clostridia</taxon>
        <taxon>Peptostreptococcales</taxon>
        <taxon>Natronincolaceae</taxon>
        <taxon>Alkaliphilus</taxon>
    </lineage>
</organism>